<dbReference type="InterPro" id="IPR001375">
    <property type="entry name" value="Peptidase_S9_cat"/>
</dbReference>
<dbReference type="InterPro" id="IPR050300">
    <property type="entry name" value="GDXG_lipolytic_enzyme"/>
</dbReference>
<gene>
    <name evidence="4" type="ORF">MYCIT1_LOCUS36906</name>
</gene>
<protein>
    <recommendedName>
        <fullName evidence="6">Alpha/beta-hydrolase</fullName>
    </recommendedName>
</protein>
<accession>A0AAD2I087</accession>
<comment type="caution">
    <text evidence="4">The sequence shown here is derived from an EMBL/GenBank/DDBJ whole genome shotgun (WGS) entry which is preliminary data.</text>
</comment>
<dbReference type="Gene3D" id="3.40.50.1820">
    <property type="entry name" value="alpha/beta hydrolase"/>
    <property type="match status" value="1"/>
</dbReference>
<organism evidence="4 5">
    <name type="scientific">Mycena citricolor</name>
    <dbReference type="NCBI Taxonomy" id="2018698"/>
    <lineage>
        <taxon>Eukaryota</taxon>
        <taxon>Fungi</taxon>
        <taxon>Dikarya</taxon>
        <taxon>Basidiomycota</taxon>
        <taxon>Agaricomycotina</taxon>
        <taxon>Agaricomycetes</taxon>
        <taxon>Agaricomycetidae</taxon>
        <taxon>Agaricales</taxon>
        <taxon>Marasmiineae</taxon>
        <taxon>Mycenaceae</taxon>
        <taxon>Mycena</taxon>
    </lineage>
</organism>
<evidence type="ECO:0000259" key="3">
    <source>
        <dbReference type="Pfam" id="PF07859"/>
    </source>
</evidence>
<evidence type="ECO:0000313" key="4">
    <source>
        <dbReference type="EMBL" id="CAK5283968.1"/>
    </source>
</evidence>
<dbReference type="AlphaFoldDB" id="A0AAD2I087"/>
<evidence type="ECO:0008006" key="6">
    <source>
        <dbReference type="Google" id="ProtNLM"/>
    </source>
</evidence>
<name>A0AAD2I087_9AGAR</name>
<dbReference type="Proteomes" id="UP001295794">
    <property type="component" value="Unassembled WGS sequence"/>
</dbReference>
<feature type="domain" description="Peptidase S9 prolyl oligopeptidase catalytic" evidence="2">
    <location>
        <begin position="284"/>
        <end position="344"/>
    </location>
</feature>
<dbReference type="GO" id="GO:0016787">
    <property type="term" value="F:hydrolase activity"/>
    <property type="evidence" value="ECO:0007669"/>
    <property type="project" value="UniProtKB-KW"/>
</dbReference>
<evidence type="ECO:0000313" key="5">
    <source>
        <dbReference type="Proteomes" id="UP001295794"/>
    </source>
</evidence>
<dbReference type="Pfam" id="PF07859">
    <property type="entry name" value="Abhydrolase_3"/>
    <property type="match status" value="1"/>
</dbReference>
<dbReference type="EMBL" id="CAVNYO010000478">
    <property type="protein sequence ID" value="CAK5283968.1"/>
    <property type="molecule type" value="Genomic_DNA"/>
</dbReference>
<evidence type="ECO:0000256" key="1">
    <source>
        <dbReference type="ARBA" id="ARBA00022801"/>
    </source>
</evidence>
<dbReference type="InterPro" id="IPR029058">
    <property type="entry name" value="AB_hydrolase_fold"/>
</dbReference>
<sequence length="360" mass="39461">MNNTDVPYKQLRGGSEVCLNVYPPAAEFLTGSVTRLPAVVYYHGGGMTVGTRTSWFPTWLQTRLNAKGILFISADYQLIPASSMHDVIQDVQDLFAFLGNEETVFKVPGDAGRTFGVDMASVAVAGSSAGGYVAYLTALHATPKPKAVLSLYGLGADFLNHQTLGLKFEPFFLGREMLDPIDFAEFVYPENTKLDPTSESTLTYFPTTHPTKPGWPSNPRLPLCRLLLQMGVFLDYLAGQHEPSLSLALRPLLEKSSDPAILQEELGPLVPEEHRRIFPQLNITPEFPPTFFFHGSEDTAVLPSDSVHLHSLLKGAGVETKIIIIDGASHSLDYHKDAETMYKAHFEEMAGFLTTAVLGS</sequence>
<dbReference type="Pfam" id="PF00326">
    <property type="entry name" value="Peptidase_S9"/>
    <property type="match status" value="1"/>
</dbReference>
<evidence type="ECO:0000259" key="2">
    <source>
        <dbReference type="Pfam" id="PF00326"/>
    </source>
</evidence>
<dbReference type="PANTHER" id="PTHR48081:SF3">
    <property type="entry name" value="ALPHA_BETA HYDROLASE FOLD-3 DOMAIN-CONTAINING PROTEIN"/>
    <property type="match status" value="1"/>
</dbReference>
<keyword evidence="1" id="KW-0378">Hydrolase</keyword>
<dbReference type="PANTHER" id="PTHR48081">
    <property type="entry name" value="AB HYDROLASE SUPERFAMILY PROTEIN C4A8.06C"/>
    <property type="match status" value="1"/>
</dbReference>
<proteinExistence type="predicted"/>
<dbReference type="SUPFAM" id="SSF53474">
    <property type="entry name" value="alpha/beta-Hydrolases"/>
    <property type="match status" value="1"/>
</dbReference>
<dbReference type="InterPro" id="IPR013094">
    <property type="entry name" value="AB_hydrolase_3"/>
</dbReference>
<feature type="domain" description="Alpha/beta hydrolase fold-3" evidence="3">
    <location>
        <begin position="39"/>
        <end position="179"/>
    </location>
</feature>
<reference evidence="4" key="1">
    <citation type="submission" date="2023-11" db="EMBL/GenBank/DDBJ databases">
        <authorList>
            <person name="De Vega J J."/>
            <person name="De Vega J J."/>
        </authorList>
    </citation>
    <scope>NUCLEOTIDE SEQUENCE</scope>
</reference>
<keyword evidence="5" id="KW-1185">Reference proteome</keyword>